<dbReference type="Gene3D" id="3.40.50.300">
    <property type="entry name" value="P-loop containing nucleotide triphosphate hydrolases"/>
    <property type="match status" value="1"/>
</dbReference>
<sequence length="618" mass="71517">MLNLILICLILLGLIGYLFYKLKNPYGTNKKTSLIDYEKFSLKQVTEFIKHSINEMTNSDIYDKALDQEDYERIMNKRAELKSAIKGCATGNIYDKIYVKDFIFDRLLKYYDFTDQTINLVIPFDEPDKLTVQDKFDILMHCFKKEHGYNALGAMIKQYDLDRLKKIIEDGTTKSYILTEDEIHEIYRLEIASPLSFEDKLLVITQRVYQGFKGLGVIDEIRDMRIDGVSGGISGQIREMNDIDDEMNFCKQLATSKMGLNSVWIMYKGKTIHLSFLSFQTEIELKRVCQNIYKFNNPGPLNESNGFIVNDMWDGSRIVVFRPPYSESWAFWNRKFDGTYTEVEEWFDSKDAAKKIENTELPIEFLKFLMKGARVTAFTGEQGAGKTTLMMGLVKYIYAWLPIRVQEMMFELNLRNRYPERNIETVRETDTVSGQEALDSLKKTDGSVNITSEVATPKQASWIVQNAGVGFLFSLFSHHAKTTRDLIYSLRNSTMQTGMFSNERTAESQIVSSIPFDAHLTKDSAGSGFRYLEHITEIIPINEQTLSEDFHEAAIELLKRMTSPEIFETKVIIGIENDRYVAINRPSETQIRDMKRFMEPEDQVEFDAFLEKHWKVSA</sequence>
<reference evidence="1 2" key="1">
    <citation type="submission" date="2022-05" db="EMBL/GenBank/DDBJ databases">
        <title>Genome Sequencing of Bee-Associated Microbes.</title>
        <authorList>
            <person name="Dunlap C."/>
        </authorList>
    </citation>
    <scope>NUCLEOTIDE SEQUENCE [LARGE SCALE GENOMIC DNA]</scope>
    <source>
        <strain evidence="1 2">NRRL B-04010</strain>
    </source>
</reference>
<dbReference type="InterPro" id="IPR027417">
    <property type="entry name" value="P-loop_NTPase"/>
</dbReference>
<accession>A0ABT4H3H6</accession>
<proteinExistence type="predicted"/>
<name>A0ABT4H3H6_PAEAL</name>
<organism evidence="1 2">
    <name type="scientific">Paenibacillus alvei</name>
    <name type="common">Bacillus alvei</name>
    <dbReference type="NCBI Taxonomy" id="44250"/>
    <lineage>
        <taxon>Bacteria</taxon>
        <taxon>Bacillati</taxon>
        <taxon>Bacillota</taxon>
        <taxon>Bacilli</taxon>
        <taxon>Bacillales</taxon>
        <taxon>Paenibacillaceae</taxon>
        <taxon>Paenibacillus</taxon>
    </lineage>
</organism>
<evidence type="ECO:0000313" key="2">
    <source>
        <dbReference type="Proteomes" id="UP001527181"/>
    </source>
</evidence>
<protein>
    <submittedName>
        <fullName evidence="1">CpaF/VirB11 family protein</fullName>
    </submittedName>
</protein>
<comment type="caution">
    <text evidence="1">The sequence shown here is derived from an EMBL/GenBank/DDBJ whole genome shotgun (WGS) entry which is preliminary data.</text>
</comment>
<gene>
    <name evidence="1" type="ORF">M5X12_22085</name>
</gene>
<keyword evidence="2" id="KW-1185">Reference proteome</keyword>
<dbReference type="Proteomes" id="UP001527181">
    <property type="component" value="Unassembled WGS sequence"/>
</dbReference>
<dbReference type="EMBL" id="JAMDNP010000050">
    <property type="protein sequence ID" value="MCY9763227.1"/>
    <property type="molecule type" value="Genomic_DNA"/>
</dbReference>
<evidence type="ECO:0000313" key="1">
    <source>
        <dbReference type="EMBL" id="MCY9763227.1"/>
    </source>
</evidence>
<dbReference type="SUPFAM" id="SSF52540">
    <property type="entry name" value="P-loop containing nucleoside triphosphate hydrolases"/>
    <property type="match status" value="1"/>
</dbReference>
<dbReference type="RefSeq" id="WP_268600160.1">
    <property type="nucleotide sequence ID" value="NZ_JAMDNP010000050.1"/>
</dbReference>